<dbReference type="InterPro" id="IPR006172">
    <property type="entry name" value="DNA-dir_DNA_pol_B"/>
</dbReference>
<evidence type="ECO:0000256" key="2">
    <source>
        <dbReference type="ARBA" id="ARBA00012417"/>
    </source>
</evidence>
<evidence type="ECO:0000256" key="7">
    <source>
        <dbReference type="ARBA" id="ARBA00049244"/>
    </source>
</evidence>
<dbReference type="GO" id="GO:0003887">
    <property type="term" value="F:DNA-directed DNA polymerase activity"/>
    <property type="evidence" value="ECO:0007669"/>
    <property type="project" value="UniProtKB-KW"/>
</dbReference>
<evidence type="ECO:0000256" key="6">
    <source>
        <dbReference type="ARBA" id="ARBA00023125"/>
    </source>
</evidence>
<accession>A0A0Q0XGH1</accession>
<evidence type="ECO:0000313" key="10">
    <source>
        <dbReference type="Proteomes" id="UP000050301"/>
    </source>
</evidence>
<gene>
    <name evidence="9" type="ORF">AOG55_02235</name>
</gene>
<dbReference type="EMBL" id="LKBH01000297">
    <property type="protein sequence ID" value="KQB33709.1"/>
    <property type="molecule type" value="Genomic_DNA"/>
</dbReference>
<evidence type="ECO:0000256" key="4">
    <source>
        <dbReference type="ARBA" id="ARBA00022695"/>
    </source>
</evidence>
<dbReference type="InParanoid" id="A0A0Q0XGH1"/>
<organism evidence="9 10">
    <name type="scientific">Acidiplasma cupricumulans</name>
    <dbReference type="NCBI Taxonomy" id="312540"/>
    <lineage>
        <taxon>Archaea</taxon>
        <taxon>Methanobacteriati</taxon>
        <taxon>Thermoplasmatota</taxon>
        <taxon>Thermoplasmata</taxon>
        <taxon>Thermoplasmatales</taxon>
        <taxon>Ferroplasmaceae</taxon>
        <taxon>Acidiplasma</taxon>
    </lineage>
</organism>
<dbReference type="SMART" id="SM00486">
    <property type="entry name" value="POLBc"/>
    <property type="match status" value="1"/>
</dbReference>
<dbReference type="InterPro" id="IPR050240">
    <property type="entry name" value="DNA_pol_type-B"/>
</dbReference>
<proteinExistence type="inferred from homology"/>
<keyword evidence="6" id="KW-0238">DNA-binding</keyword>
<keyword evidence="3" id="KW-0808">Transferase</keyword>
<dbReference type="SUPFAM" id="SSF56672">
    <property type="entry name" value="DNA/RNA polymerases"/>
    <property type="match status" value="1"/>
</dbReference>
<evidence type="ECO:0000256" key="5">
    <source>
        <dbReference type="ARBA" id="ARBA00022932"/>
    </source>
</evidence>
<dbReference type="Proteomes" id="UP000050301">
    <property type="component" value="Unassembled WGS sequence"/>
</dbReference>
<evidence type="ECO:0000313" key="9">
    <source>
        <dbReference type="EMBL" id="KQB33709.1"/>
    </source>
</evidence>
<keyword evidence="4" id="KW-0548">Nucleotidyltransferase</keyword>
<reference evidence="9 10" key="1">
    <citation type="submission" date="2015-09" db="EMBL/GenBank/DDBJ databases">
        <title>Heavy metals and arsenic resistance mechanisms in polyextremophilic archaea of the family Ferroplasmaceae.</title>
        <authorList>
            <person name="Bulaev A.G."/>
            <person name="Kanygina A.V."/>
        </authorList>
    </citation>
    <scope>NUCLEOTIDE SEQUENCE [LARGE SCALE GENOMIC DNA]</scope>
    <source>
        <strain evidence="9 10">BH2</strain>
    </source>
</reference>
<protein>
    <recommendedName>
        <fullName evidence="2">DNA-directed DNA polymerase</fullName>
        <ecNumber evidence="2">2.7.7.7</ecNumber>
    </recommendedName>
</protein>
<dbReference type="PANTHER" id="PTHR10322:SF23">
    <property type="entry name" value="DNA POLYMERASE DELTA CATALYTIC SUBUNIT"/>
    <property type="match status" value="1"/>
</dbReference>
<keyword evidence="5" id="KW-0239">DNA-directed DNA polymerase</keyword>
<evidence type="ECO:0000256" key="3">
    <source>
        <dbReference type="ARBA" id="ARBA00022679"/>
    </source>
</evidence>
<evidence type="ECO:0000259" key="8">
    <source>
        <dbReference type="Pfam" id="PF00136"/>
    </source>
</evidence>
<dbReference type="NCBIfam" id="NF004416">
    <property type="entry name" value="PRK05761.1-2"/>
    <property type="match status" value="1"/>
</dbReference>
<dbReference type="Pfam" id="PF00136">
    <property type="entry name" value="DNA_pol_B"/>
    <property type="match status" value="2"/>
</dbReference>
<feature type="domain" description="DNA-directed DNA polymerase family B multifunctional" evidence="8">
    <location>
        <begin position="343"/>
        <end position="441"/>
    </location>
</feature>
<dbReference type="GeneID" id="84222080"/>
<dbReference type="Gene3D" id="3.90.1600.10">
    <property type="entry name" value="Palm domain of DNA polymerase"/>
    <property type="match status" value="1"/>
</dbReference>
<dbReference type="GO" id="GO:0000166">
    <property type="term" value="F:nucleotide binding"/>
    <property type="evidence" value="ECO:0007669"/>
    <property type="project" value="InterPro"/>
</dbReference>
<keyword evidence="10" id="KW-1185">Reference proteome</keyword>
<comment type="caution">
    <text evidence="9">The sequence shown here is derived from an EMBL/GenBank/DDBJ whole genome shotgun (WGS) entry which is preliminary data.</text>
</comment>
<dbReference type="InterPro" id="IPR042087">
    <property type="entry name" value="DNA_pol_B_thumb"/>
</dbReference>
<dbReference type="AlphaFoldDB" id="A0A0Q0XGH1"/>
<dbReference type="GO" id="GO:0003677">
    <property type="term" value="F:DNA binding"/>
    <property type="evidence" value="ECO:0007669"/>
    <property type="project" value="UniProtKB-KW"/>
</dbReference>
<dbReference type="GO" id="GO:0006261">
    <property type="term" value="P:DNA-templated DNA replication"/>
    <property type="evidence" value="ECO:0007669"/>
    <property type="project" value="TreeGrafter"/>
</dbReference>
<dbReference type="EC" id="2.7.7.7" evidence="2"/>
<dbReference type="PANTHER" id="PTHR10322">
    <property type="entry name" value="DNA POLYMERASE CATALYTIC SUBUNIT"/>
    <property type="match status" value="1"/>
</dbReference>
<dbReference type="RefSeq" id="WP_052656830.1">
    <property type="nucleotide sequence ID" value="NZ_LKBH01000297.1"/>
</dbReference>
<dbReference type="InterPro" id="IPR006134">
    <property type="entry name" value="DNA-dir_DNA_pol_B_multi_dom"/>
</dbReference>
<comment type="similarity">
    <text evidence="1">Belongs to the DNA polymerase type-B family.</text>
</comment>
<sequence>MEIIVNATGSDYINLWYLSGNKITKRQIKNHSWIFVSGNYYDMSMLERSLDFSNLVYEHTKMRDIYGYLDGIKIFMRPSQINYIAKKIENSFGYKIKIYNADINPVLRFMALNRLSFFKIRSLYDYDPDIKTAEIYAFIKNNDVSYITINGKKYEKNIYEELYNAIDDGLIIIYNNYYGEFSILLNNMFKHGYAIEYKTHRARSFESYGRHSYMPKTISINNKICIDSNSFIFQESGITGIVELSRLSLLPPETVSVVTPGTVVSSIEEKEALQRKILIPFRKTDYEKPKTPGEFFEADSGGIVFTPDPGIYKNVYEIDFSSMYPSIMVNYNLSPENLSSAGMGHLAMFLRRLLETRLFYKGIRERSDIYMKRDMALKSLLLNSFGYTGYKNAKFGRIDVHEKITSIGRSIIMNSIRIAEKNGFNFIHGVVDSMWIYGDGDIQKTINEIYERTRIPIVIDSHYKWIAFLPKNNGIGSANSYIGYKYDGTFKVRGIEMRRKNIPEFIKKFQENALNEIKCDFEQISFRREKIDKIKRYYLNKISSFKVDDFKIKFTISRHINEYKVRNGTYYLMKYLDGHINIYPGMSVDGIIIDKRHGIIRPDAENIDRDYYKRMLIRSFKPIDFILLNSGK</sequence>
<feature type="domain" description="DNA-directed DNA polymerase family B multifunctional" evidence="8">
    <location>
        <begin position="272"/>
        <end position="339"/>
    </location>
</feature>
<dbReference type="InterPro" id="IPR043502">
    <property type="entry name" value="DNA/RNA_pol_sf"/>
</dbReference>
<name>A0A0Q0XGH1_9ARCH</name>
<dbReference type="Gene3D" id="1.10.132.60">
    <property type="entry name" value="DNA polymerase family B, C-terminal domain"/>
    <property type="match status" value="1"/>
</dbReference>
<dbReference type="InterPro" id="IPR023211">
    <property type="entry name" value="DNA_pol_palm_dom_sf"/>
</dbReference>
<evidence type="ECO:0000256" key="1">
    <source>
        <dbReference type="ARBA" id="ARBA00005755"/>
    </source>
</evidence>
<comment type="catalytic activity">
    <reaction evidence="7">
        <text>DNA(n) + a 2'-deoxyribonucleoside 5'-triphosphate = DNA(n+1) + diphosphate</text>
        <dbReference type="Rhea" id="RHEA:22508"/>
        <dbReference type="Rhea" id="RHEA-COMP:17339"/>
        <dbReference type="Rhea" id="RHEA-COMP:17340"/>
        <dbReference type="ChEBI" id="CHEBI:33019"/>
        <dbReference type="ChEBI" id="CHEBI:61560"/>
        <dbReference type="ChEBI" id="CHEBI:173112"/>
        <dbReference type="EC" id="2.7.7.7"/>
    </reaction>
</comment>